<dbReference type="Pfam" id="PF08389">
    <property type="entry name" value="Xpo1"/>
    <property type="match status" value="1"/>
</dbReference>
<evidence type="ECO:0000256" key="5">
    <source>
        <dbReference type="ARBA" id="ARBA00022555"/>
    </source>
</evidence>
<evidence type="ECO:0000256" key="10">
    <source>
        <dbReference type="RuleBase" id="RU366037"/>
    </source>
</evidence>
<keyword evidence="5 10" id="KW-0820">tRNA-binding</keyword>
<dbReference type="GO" id="GO:0000049">
    <property type="term" value="F:tRNA binding"/>
    <property type="evidence" value="ECO:0007669"/>
    <property type="project" value="UniProtKB-UniRule"/>
</dbReference>
<feature type="domain" description="Exportin-T C-terminal" evidence="13">
    <location>
        <begin position="461"/>
        <end position="1021"/>
    </location>
</feature>
<dbReference type="AlphaFoldDB" id="A0AAN7YYV2"/>
<feature type="domain" description="Exportin-1/Importin-beta-like" evidence="12">
    <location>
        <begin position="100"/>
        <end position="245"/>
    </location>
</feature>
<keyword evidence="7 10" id="KW-0539">Nucleus</keyword>
<dbReference type="GO" id="GO:0071528">
    <property type="term" value="P:tRNA re-export from nucleus"/>
    <property type="evidence" value="ECO:0007669"/>
    <property type="project" value="UniProtKB-UniRule"/>
</dbReference>
<dbReference type="Pfam" id="PF19282">
    <property type="entry name" value="Exportin-T"/>
    <property type="match status" value="2"/>
</dbReference>
<evidence type="ECO:0000256" key="6">
    <source>
        <dbReference type="ARBA" id="ARBA00022884"/>
    </source>
</evidence>
<evidence type="ECO:0000256" key="4">
    <source>
        <dbReference type="ARBA" id="ARBA00022490"/>
    </source>
</evidence>
<dbReference type="PANTHER" id="PTHR15952:SF11">
    <property type="entry name" value="EXPORTIN-T"/>
    <property type="match status" value="1"/>
</dbReference>
<organism evidence="14 15">
    <name type="scientific">Dictyostelium firmibasis</name>
    <dbReference type="NCBI Taxonomy" id="79012"/>
    <lineage>
        <taxon>Eukaryota</taxon>
        <taxon>Amoebozoa</taxon>
        <taxon>Evosea</taxon>
        <taxon>Eumycetozoa</taxon>
        <taxon>Dictyostelia</taxon>
        <taxon>Dictyosteliales</taxon>
        <taxon>Dictyosteliaceae</taxon>
        <taxon>Dictyostelium</taxon>
    </lineage>
</organism>
<comment type="caution">
    <text evidence="14">The sequence shown here is derived from an EMBL/GenBank/DDBJ whole genome shotgun (WGS) entry which is preliminary data.</text>
</comment>
<accession>A0AAN7YYV2</accession>
<keyword evidence="3 10" id="KW-0813">Transport</keyword>
<keyword evidence="6 10" id="KW-0694">RNA-binding</keyword>
<evidence type="ECO:0000256" key="2">
    <source>
        <dbReference type="ARBA" id="ARBA00018928"/>
    </source>
</evidence>
<dbReference type="InterPro" id="IPR013598">
    <property type="entry name" value="Exportin-1/Importin-b-like"/>
</dbReference>
<dbReference type="Proteomes" id="UP001344447">
    <property type="component" value="Unassembled WGS sequence"/>
</dbReference>
<reference evidence="14 15" key="1">
    <citation type="submission" date="2023-11" db="EMBL/GenBank/DDBJ databases">
        <title>Dfirmibasis_genome.</title>
        <authorList>
            <person name="Edelbroek B."/>
            <person name="Kjellin J."/>
            <person name="Jerlstrom-Hultqvist J."/>
            <person name="Soderbom F."/>
        </authorList>
    </citation>
    <scope>NUCLEOTIDE SEQUENCE [LARGE SCALE GENOMIC DNA]</scope>
    <source>
        <strain evidence="14 15">TNS-C-14</strain>
    </source>
</reference>
<dbReference type="EMBL" id="JAVFKY010000002">
    <property type="protein sequence ID" value="KAK5581602.1"/>
    <property type="molecule type" value="Genomic_DNA"/>
</dbReference>
<evidence type="ECO:0000256" key="9">
    <source>
        <dbReference type="ARBA" id="ARBA00032199"/>
    </source>
</evidence>
<dbReference type="GO" id="GO:0031267">
    <property type="term" value="F:small GTPase binding"/>
    <property type="evidence" value="ECO:0007669"/>
    <property type="project" value="InterPro"/>
</dbReference>
<name>A0AAN7YYV2_9MYCE</name>
<dbReference type="GO" id="GO:0016363">
    <property type="term" value="C:nuclear matrix"/>
    <property type="evidence" value="ECO:0007669"/>
    <property type="project" value="TreeGrafter"/>
</dbReference>
<comment type="function">
    <text evidence="10">tRNA nucleus export receptor which facilitates tRNA translocation across the nuclear pore complex.</text>
</comment>
<feature type="region of interest" description="Disordered" evidence="11">
    <location>
        <begin position="434"/>
        <end position="469"/>
    </location>
</feature>
<sequence>MDEFEKAIICCFNPHVTEDIKQKALAYTESIKVAPDAWLFCLERLGKTQTVLVKFFCLQVFQEIILHRYETLSKTDRLNLRTGLMNWFRLYLVNNPEESSIKNKYAQVMVLLFKQEYLENWLTFFDEFLSMLSPNNSSIDIFLRICKSIDEEVVSFDVHRSPAELAQNTFIKDTMRESAITKIVASWYEILVHHQSSSLINMTLQNIKTYVGWIDISLIVNDKFIPLFCKYLGVRVVRDEVCDCFKEIINKGMDPFAKLTLIQQLEIKNIINFAQLDDQEFNIRVGALINLTGMEILRSLESIQTSQQEGLDKKFHSGEALLEDMLQLLFQFFNNESNDVSYSVYGLASLYVQKLKNIKVLNEKQIQHITLLVQIVRNKMRYKTSRIEEDEDSDIKFADFRKDLSNLFRNIFRICPEMVGSFIATNIQRIVENKNNNTNNTNNTINNSNNTNTSNNNNTNNINTNLNKNTVNKNANINNINNKNNNSNNNDDMSFSDIEVSIYLLFQMGEGISATSEETLKSFEKFFGSMVVVLSQSSISITEHQVVSLIYFETIVRYAKYIPLDEQQYLSSVLKSFLDERGIHNKDALVRSKAGYLLSKLAKQLKVQMFPYINDIIDALKNHLIISYEIQKEVPFEEQLNFYESLGFLIGGASLPIDKEQLYIEKILKNPIAKMEEIIGSQSYKGDTKDNQFYYTVQLNQLISVIGTFSKGFSSFNATNGQLKPDAYCNYKVYFKRSLESIIQLPSLIPGNEEIKSKTFFYMHRMVEVLGKDLKPLLVKILPILLDHATTIDTLLEFLVFYNQLIAKYKEELFDVINPTLRPIIDRIYQSLNTSVPPVEHSDEERALNELKKSYFQLIQALFTHNLASTLTSALNLSLFQQIFNTVISGCQSSGNSESIQKVCFIILKKMIDDYSPGGPHAVNGFQTFIYDQLVPICFQVPLSEQFNMSDFTSNLILSEIGKSLRAIAQKYGDEFLNYMNTILLPKLNVPQEVINQFIKLLQPSAPIKDFQELLKLFIRQKKGLPIKTSNSNININNNNNNNNNTNNNINNGHINGNGVNKNGH</sequence>
<dbReference type="InterPro" id="IPR016024">
    <property type="entry name" value="ARM-type_fold"/>
</dbReference>
<evidence type="ECO:0000313" key="15">
    <source>
        <dbReference type="Proteomes" id="UP001344447"/>
    </source>
</evidence>
<dbReference type="InterPro" id="IPR011989">
    <property type="entry name" value="ARM-like"/>
</dbReference>
<dbReference type="PANTHER" id="PTHR15952">
    <property type="entry name" value="EXPORTIN-T/LOS1"/>
    <property type="match status" value="1"/>
</dbReference>
<evidence type="ECO:0000256" key="1">
    <source>
        <dbReference type="ARBA" id="ARBA00004496"/>
    </source>
</evidence>
<dbReference type="InterPro" id="IPR045546">
    <property type="entry name" value="Exportin-T_C"/>
</dbReference>
<feature type="domain" description="Exportin-T C-terminal" evidence="13">
    <location>
        <begin position="317"/>
        <end position="440"/>
    </location>
</feature>
<evidence type="ECO:0000256" key="3">
    <source>
        <dbReference type="ARBA" id="ARBA00022448"/>
    </source>
</evidence>
<dbReference type="InterPro" id="IPR040017">
    <property type="entry name" value="XPOT"/>
</dbReference>
<dbReference type="Gene3D" id="1.25.10.10">
    <property type="entry name" value="Leucine-rich Repeat Variant"/>
    <property type="match status" value="2"/>
</dbReference>
<gene>
    <name evidence="14" type="ORF">RB653_001639</name>
</gene>
<feature type="region of interest" description="Disordered" evidence="11">
    <location>
        <begin position="1036"/>
        <end position="1065"/>
    </location>
</feature>
<evidence type="ECO:0000313" key="14">
    <source>
        <dbReference type="EMBL" id="KAK5581602.1"/>
    </source>
</evidence>
<dbReference type="SUPFAM" id="SSF48371">
    <property type="entry name" value="ARM repeat"/>
    <property type="match status" value="2"/>
</dbReference>
<comment type="similarity">
    <text evidence="10">Belongs to the exportin family.</text>
</comment>
<dbReference type="GO" id="GO:0005737">
    <property type="term" value="C:cytoplasm"/>
    <property type="evidence" value="ECO:0007669"/>
    <property type="project" value="UniProtKB-SubCell"/>
</dbReference>
<evidence type="ECO:0000256" key="7">
    <source>
        <dbReference type="ARBA" id="ARBA00023242"/>
    </source>
</evidence>
<dbReference type="GO" id="GO:0005643">
    <property type="term" value="C:nuclear pore"/>
    <property type="evidence" value="ECO:0007669"/>
    <property type="project" value="TreeGrafter"/>
</dbReference>
<proteinExistence type="inferred from homology"/>
<evidence type="ECO:0000259" key="12">
    <source>
        <dbReference type="Pfam" id="PF08389"/>
    </source>
</evidence>
<keyword evidence="4 10" id="KW-0963">Cytoplasm</keyword>
<evidence type="ECO:0000259" key="13">
    <source>
        <dbReference type="Pfam" id="PF19282"/>
    </source>
</evidence>
<protein>
    <recommendedName>
        <fullName evidence="2 10">Exportin-T</fullName>
    </recommendedName>
    <alternativeName>
        <fullName evidence="8 10">Exportin(tRNA)</fullName>
    </alternativeName>
    <alternativeName>
        <fullName evidence="9 10">tRNA exportin</fullName>
    </alternativeName>
</protein>
<keyword evidence="15" id="KW-1185">Reference proteome</keyword>
<evidence type="ECO:0000256" key="11">
    <source>
        <dbReference type="SAM" id="MobiDB-lite"/>
    </source>
</evidence>
<evidence type="ECO:0000256" key="8">
    <source>
        <dbReference type="ARBA" id="ARBA00029784"/>
    </source>
</evidence>
<comment type="subcellular location">
    <subcellularLocation>
        <location evidence="1 10">Cytoplasm</location>
    </subcellularLocation>
    <subcellularLocation>
        <location evidence="10">Nucleus</location>
    </subcellularLocation>
    <text evidence="10">Shuttles between the nucleus and the cytoplasm.</text>
</comment>